<reference evidence="2 3" key="1">
    <citation type="journal article" date="2024" name="Plant Biotechnol. J.">
        <title>Dendrobium thyrsiflorum genome and its molecular insights into genes involved in important horticultural traits.</title>
        <authorList>
            <person name="Chen B."/>
            <person name="Wang J.Y."/>
            <person name="Zheng P.J."/>
            <person name="Li K.L."/>
            <person name="Liang Y.M."/>
            <person name="Chen X.F."/>
            <person name="Zhang C."/>
            <person name="Zhao X."/>
            <person name="He X."/>
            <person name="Zhang G.Q."/>
            <person name="Liu Z.J."/>
            <person name="Xu Q."/>
        </authorList>
    </citation>
    <scope>NUCLEOTIDE SEQUENCE [LARGE SCALE GENOMIC DNA]</scope>
    <source>
        <strain evidence="2">GZMU011</strain>
    </source>
</reference>
<dbReference type="PANTHER" id="PTHR34367">
    <property type="entry name" value="OS02G0734667 PROTEIN"/>
    <property type="match status" value="1"/>
</dbReference>
<feature type="region of interest" description="Disordered" evidence="1">
    <location>
        <begin position="1"/>
        <end position="79"/>
    </location>
</feature>
<dbReference type="PANTHER" id="PTHR34367:SF1">
    <property type="entry name" value="OS04G0528600 PROTEIN"/>
    <property type="match status" value="1"/>
</dbReference>
<evidence type="ECO:0000313" key="2">
    <source>
        <dbReference type="EMBL" id="KAL0908634.1"/>
    </source>
</evidence>
<feature type="compositionally biased region" description="Low complexity" evidence="1">
    <location>
        <begin position="254"/>
        <end position="263"/>
    </location>
</feature>
<sequence length="486" mass="52628">MGFCCSKTRESSYPDIVPSNDPPKERSTAKEENETSETAEFVKGTTSLSTNKASCVAEGEDKKTGEAPVKQSAQLKEDKDIKAAATVATPLRTSSCTKEEVDAILIQCGRFSRNSSGKASNEMAGQRRPSGSKKSYDFDNDVKEEGEAFDKSTSRPSPRRRTSSGSRERGSSEGRRVSRSPGRRSDGPASSTCDKSRQKPAKMISVPATEKGALFVNGDNDSGSSDGKRVSAPQSTRSRSPVNNARKSNENAQSQSLSRCSSSKLDESPLGRNPMAEIDDNSLINHNGANVSILQSSREVDNKAIQSHIIHQAKKAEIVEESGDAKFNNGVENLNPLAQTRTRSSSGTSSDLDHNPVLKSTSFASFIVEDIQNHQQNIAFSFPTCVSKASSCSEQRSYETDQSNNKSFLKSELARGVPVVQRETLKESELEVKNDPKKPINHKYVTARNAVPQESAGSNSFIGDSSLPCNALEEDVEDEVVQKGKQ</sequence>
<keyword evidence="3" id="KW-1185">Reference proteome</keyword>
<dbReference type="Proteomes" id="UP001552299">
    <property type="component" value="Unassembled WGS sequence"/>
</dbReference>
<feature type="compositionally biased region" description="Polar residues" evidence="1">
    <location>
        <begin position="44"/>
        <end position="53"/>
    </location>
</feature>
<accession>A0ABD0U7J5</accession>
<feature type="compositionally biased region" description="Basic and acidic residues" evidence="1">
    <location>
        <begin position="22"/>
        <end position="33"/>
    </location>
</feature>
<organism evidence="2 3">
    <name type="scientific">Dendrobium thyrsiflorum</name>
    <name type="common">Pinecone-like raceme dendrobium</name>
    <name type="synonym">Orchid</name>
    <dbReference type="NCBI Taxonomy" id="117978"/>
    <lineage>
        <taxon>Eukaryota</taxon>
        <taxon>Viridiplantae</taxon>
        <taxon>Streptophyta</taxon>
        <taxon>Embryophyta</taxon>
        <taxon>Tracheophyta</taxon>
        <taxon>Spermatophyta</taxon>
        <taxon>Magnoliopsida</taxon>
        <taxon>Liliopsida</taxon>
        <taxon>Asparagales</taxon>
        <taxon>Orchidaceae</taxon>
        <taxon>Epidendroideae</taxon>
        <taxon>Malaxideae</taxon>
        <taxon>Dendrobiinae</taxon>
        <taxon>Dendrobium</taxon>
    </lineage>
</organism>
<gene>
    <name evidence="2" type="ORF">M5K25_023138</name>
</gene>
<evidence type="ECO:0000256" key="1">
    <source>
        <dbReference type="SAM" id="MobiDB-lite"/>
    </source>
</evidence>
<name>A0ABD0U7J5_DENTH</name>
<dbReference type="InterPro" id="IPR040412">
    <property type="entry name" value="At1g65710-like"/>
</dbReference>
<dbReference type="EMBL" id="JANQDX010000017">
    <property type="protein sequence ID" value="KAL0908634.1"/>
    <property type="molecule type" value="Genomic_DNA"/>
</dbReference>
<evidence type="ECO:0000313" key="3">
    <source>
        <dbReference type="Proteomes" id="UP001552299"/>
    </source>
</evidence>
<feature type="region of interest" description="Disordered" evidence="1">
    <location>
        <begin position="441"/>
        <end position="466"/>
    </location>
</feature>
<feature type="compositionally biased region" description="Polar residues" evidence="1">
    <location>
        <begin position="232"/>
        <end position="253"/>
    </location>
</feature>
<dbReference type="AlphaFoldDB" id="A0ABD0U7J5"/>
<feature type="compositionally biased region" description="Basic and acidic residues" evidence="1">
    <location>
        <begin position="134"/>
        <end position="153"/>
    </location>
</feature>
<feature type="compositionally biased region" description="Basic and acidic residues" evidence="1">
    <location>
        <begin position="166"/>
        <end position="176"/>
    </location>
</feature>
<comment type="caution">
    <text evidence="2">The sequence shown here is derived from an EMBL/GenBank/DDBJ whole genome shotgun (WGS) entry which is preliminary data.</text>
</comment>
<feature type="region of interest" description="Disordered" evidence="1">
    <location>
        <begin position="109"/>
        <end position="283"/>
    </location>
</feature>
<proteinExistence type="predicted"/>
<protein>
    <submittedName>
        <fullName evidence="2">Uncharacterized protein</fullName>
    </submittedName>
</protein>